<evidence type="ECO:0000313" key="2">
    <source>
        <dbReference type="Proteomes" id="UP000054549"/>
    </source>
</evidence>
<reference evidence="1 2" key="1">
    <citation type="submission" date="2014-04" db="EMBL/GenBank/DDBJ databases">
        <title>Evolutionary Origins and Diversification of the Mycorrhizal Mutualists.</title>
        <authorList>
            <consortium name="DOE Joint Genome Institute"/>
            <consortium name="Mycorrhizal Genomics Consortium"/>
            <person name="Kohler A."/>
            <person name="Kuo A."/>
            <person name="Nagy L.G."/>
            <person name="Floudas D."/>
            <person name="Copeland A."/>
            <person name="Barry K.W."/>
            <person name="Cichocki N."/>
            <person name="Veneault-Fourrey C."/>
            <person name="LaButti K."/>
            <person name="Lindquist E.A."/>
            <person name="Lipzen A."/>
            <person name="Lundell T."/>
            <person name="Morin E."/>
            <person name="Murat C."/>
            <person name="Riley R."/>
            <person name="Ohm R."/>
            <person name="Sun H."/>
            <person name="Tunlid A."/>
            <person name="Henrissat B."/>
            <person name="Grigoriev I.V."/>
            <person name="Hibbett D.S."/>
            <person name="Martin F."/>
        </authorList>
    </citation>
    <scope>NUCLEOTIDE SEQUENCE [LARGE SCALE GENOMIC DNA]</scope>
    <source>
        <strain evidence="1 2">Koide BX008</strain>
    </source>
</reference>
<protein>
    <submittedName>
        <fullName evidence="1">Uncharacterized protein</fullName>
    </submittedName>
</protein>
<keyword evidence="2" id="KW-1185">Reference proteome</keyword>
<dbReference type="Proteomes" id="UP000054549">
    <property type="component" value="Unassembled WGS sequence"/>
</dbReference>
<dbReference type="AlphaFoldDB" id="A0A0C2SVT0"/>
<accession>A0A0C2SVT0</accession>
<evidence type="ECO:0000313" key="1">
    <source>
        <dbReference type="EMBL" id="KIL67515.1"/>
    </source>
</evidence>
<gene>
    <name evidence="1" type="ORF">M378DRAFT_159334</name>
</gene>
<organism evidence="1 2">
    <name type="scientific">Amanita muscaria (strain Koide BX008)</name>
    <dbReference type="NCBI Taxonomy" id="946122"/>
    <lineage>
        <taxon>Eukaryota</taxon>
        <taxon>Fungi</taxon>
        <taxon>Dikarya</taxon>
        <taxon>Basidiomycota</taxon>
        <taxon>Agaricomycotina</taxon>
        <taxon>Agaricomycetes</taxon>
        <taxon>Agaricomycetidae</taxon>
        <taxon>Agaricales</taxon>
        <taxon>Pluteineae</taxon>
        <taxon>Amanitaceae</taxon>
        <taxon>Amanita</taxon>
    </lineage>
</organism>
<proteinExistence type="predicted"/>
<name>A0A0C2SVT0_AMAMK</name>
<dbReference type="EMBL" id="KN818231">
    <property type="protein sequence ID" value="KIL67515.1"/>
    <property type="molecule type" value="Genomic_DNA"/>
</dbReference>
<dbReference type="HOGENOM" id="CLU_2721674_0_0_1"/>
<sequence length="72" mass="7904">MAGYLPRLVMVKEPSLVHPVVADPVHQPASPIHLIVADLDHHLDHHDGAARPIADLVIPALSTILIERSQWL</sequence>
<dbReference type="InParanoid" id="A0A0C2SVT0"/>